<name>A0A6S7I2Z6_PARCT</name>
<keyword evidence="9" id="KW-0804">Transcription</keyword>
<evidence type="ECO:0000256" key="5">
    <source>
        <dbReference type="ARBA" id="ARBA00022771"/>
    </source>
</evidence>
<keyword evidence="7" id="KW-0156">Chromatin regulator</keyword>
<evidence type="ECO:0000256" key="11">
    <source>
        <dbReference type="ARBA" id="ARBA00048017"/>
    </source>
</evidence>
<dbReference type="OrthoDB" id="899at2759"/>
<protein>
    <recommendedName>
        <fullName evidence="2">histone acetyltransferase</fullName>
        <ecNumber evidence="2">2.3.1.48</ecNumber>
    </recommendedName>
</protein>
<keyword evidence="8" id="KW-0805">Transcription regulation</keyword>
<dbReference type="InterPro" id="IPR035898">
    <property type="entry name" value="TAZ_dom_sf"/>
</dbReference>
<comment type="subcellular location">
    <subcellularLocation>
        <location evidence="1">Nucleus</location>
    </subcellularLocation>
</comment>
<accession>A0A6S7I2Z6</accession>
<dbReference type="PROSITE" id="PS50134">
    <property type="entry name" value="ZF_TAZ"/>
    <property type="match status" value="1"/>
</dbReference>
<dbReference type="Gene3D" id="1.20.1020.10">
    <property type="entry name" value="TAZ domain"/>
    <property type="match status" value="1"/>
</dbReference>
<evidence type="ECO:0000256" key="8">
    <source>
        <dbReference type="ARBA" id="ARBA00023015"/>
    </source>
</evidence>
<dbReference type="Proteomes" id="UP001152795">
    <property type="component" value="Unassembled WGS sequence"/>
</dbReference>
<gene>
    <name evidence="12" type="ORF">PACLA_8A020143</name>
</gene>
<evidence type="ECO:0000256" key="3">
    <source>
        <dbReference type="ARBA" id="ARBA00022679"/>
    </source>
</evidence>
<dbReference type="InterPro" id="IPR013178">
    <property type="entry name" value="Histone_AcTrfase_Rtt109/CBP"/>
</dbReference>
<dbReference type="GO" id="GO:0005634">
    <property type="term" value="C:nucleus"/>
    <property type="evidence" value="ECO:0007669"/>
    <property type="project" value="UniProtKB-SubCell"/>
</dbReference>
<keyword evidence="5" id="KW-0863">Zinc-finger</keyword>
<keyword evidence="3" id="KW-0808">Transferase</keyword>
<keyword evidence="10" id="KW-0539">Nucleus</keyword>
<dbReference type="GO" id="GO:0004402">
    <property type="term" value="F:histone acetyltransferase activity"/>
    <property type="evidence" value="ECO:0007669"/>
    <property type="project" value="InterPro"/>
</dbReference>
<evidence type="ECO:0000256" key="2">
    <source>
        <dbReference type="ARBA" id="ARBA00013184"/>
    </source>
</evidence>
<dbReference type="Pfam" id="PF02135">
    <property type="entry name" value="zf-TAZ"/>
    <property type="match status" value="1"/>
</dbReference>
<evidence type="ECO:0000256" key="10">
    <source>
        <dbReference type="ARBA" id="ARBA00023242"/>
    </source>
</evidence>
<evidence type="ECO:0000256" key="4">
    <source>
        <dbReference type="ARBA" id="ARBA00022723"/>
    </source>
</evidence>
<keyword evidence="13" id="KW-1185">Reference proteome</keyword>
<comment type="catalytic activity">
    <reaction evidence="11">
        <text>L-lysyl-[protein] + acetyl-CoA = N(6)-acetyl-L-lysyl-[protein] + CoA + H(+)</text>
        <dbReference type="Rhea" id="RHEA:45948"/>
        <dbReference type="Rhea" id="RHEA-COMP:9752"/>
        <dbReference type="Rhea" id="RHEA-COMP:10731"/>
        <dbReference type="ChEBI" id="CHEBI:15378"/>
        <dbReference type="ChEBI" id="CHEBI:29969"/>
        <dbReference type="ChEBI" id="CHEBI:57287"/>
        <dbReference type="ChEBI" id="CHEBI:57288"/>
        <dbReference type="ChEBI" id="CHEBI:61930"/>
        <dbReference type="EC" id="2.3.1.48"/>
    </reaction>
</comment>
<comment type="caution">
    <text evidence="12">The sequence shown here is derived from an EMBL/GenBank/DDBJ whole genome shotgun (WGS) entry which is preliminary data.</text>
</comment>
<keyword evidence="6" id="KW-0862">Zinc</keyword>
<evidence type="ECO:0000256" key="7">
    <source>
        <dbReference type="ARBA" id="ARBA00022853"/>
    </source>
</evidence>
<dbReference type="SUPFAM" id="SSF57933">
    <property type="entry name" value="TAZ domain"/>
    <property type="match status" value="1"/>
</dbReference>
<evidence type="ECO:0000256" key="1">
    <source>
        <dbReference type="ARBA" id="ARBA00004123"/>
    </source>
</evidence>
<organism evidence="12 13">
    <name type="scientific">Paramuricea clavata</name>
    <name type="common">Red gorgonian</name>
    <name type="synonym">Violescent sea-whip</name>
    <dbReference type="NCBI Taxonomy" id="317549"/>
    <lineage>
        <taxon>Eukaryota</taxon>
        <taxon>Metazoa</taxon>
        <taxon>Cnidaria</taxon>
        <taxon>Anthozoa</taxon>
        <taxon>Octocorallia</taxon>
        <taxon>Malacalcyonacea</taxon>
        <taxon>Plexauridae</taxon>
        <taxon>Paramuricea</taxon>
    </lineage>
</organism>
<evidence type="ECO:0000256" key="9">
    <source>
        <dbReference type="ARBA" id="ARBA00023163"/>
    </source>
</evidence>
<dbReference type="InterPro" id="IPR000197">
    <property type="entry name" value="Znf_TAZ"/>
</dbReference>
<evidence type="ECO:0000256" key="6">
    <source>
        <dbReference type="ARBA" id="ARBA00022833"/>
    </source>
</evidence>
<proteinExistence type="predicted"/>
<evidence type="ECO:0000313" key="13">
    <source>
        <dbReference type="Proteomes" id="UP001152795"/>
    </source>
</evidence>
<evidence type="ECO:0000313" key="12">
    <source>
        <dbReference type="EMBL" id="CAB4011269.1"/>
    </source>
</evidence>
<dbReference type="PANTHER" id="PTHR13808:SF1">
    <property type="entry name" value="HISTONE ACETYLTRANSFERASE"/>
    <property type="match status" value="1"/>
</dbReference>
<dbReference type="PANTHER" id="PTHR13808">
    <property type="entry name" value="CBP/P300-RELATED"/>
    <property type="match status" value="1"/>
</dbReference>
<dbReference type="EC" id="2.3.1.48" evidence="2"/>
<dbReference type="EMBL" id="CACRXK020007092">
    <property type="protein sequence ID" value="CAB4011269.1"/>
    <property type="molecule type" value="Genomic_DNA"/>
</dbReference>
<dbReference type="GO" id="GO:0000123">
    <property type="term" value="C:histone acetyltransferase complex"/>
    <property type="evidence" value="ECO:0007669"/>
    <property type="project" value="TreeGrafter"/>
</dbReference>
<dbReference type="AlphaFoldDB" id="A0A6S7I2Z6"/>
<dbReference type="GO" id="GO:0003713">
    <property type="term" value="F:transcription coactivator activity"/>
    <property type="evidence" value="ECO:0007669"/>
    <property type="project" value="TreeGrafter"/>
</dbReference>
<dbReference type="GO" id="GO:0045944">
    <property type="term" value="P:positive regulation of transcription by RNA polymerase II"/>
    <property type="evidence" value="ECO:0007669"/>
    <property type="project" value="TreeGrafter"/>
</dbReference>
<dbReference type="GO" id="GO:0005667">
    <property type="term" value="C:transcription regulator complex"/>
    <property type="evidence" value="ECO:0007669"/>
    <property type="project" value="TreeGrafter"/>
</dbReference>
<dbReference type="GO" id="GO:0031490">
    <property type="term" value="F:chromatin DNA binding"/>
    <property type="evidence" value="ECO:0007669"/>
    <property type="project" value="TreeGrafter"/>
</dbReference>
<dbReference type="GO" id="GO:0008270">
    <property type="term" value="F:zinc ion binding"/>
    <property type="evidence" value="ECO:0007669"/>
    <property type="project" value="UniProtKB-KW"/>
</dbReference>
<keyword evidence="4" id="KW-0479">Metal-binding</keyword>
<sequence length="116" mass="13207">MKNVWKHFGACPENKKSSPKCPICNSVISLLHYHAKDCQNDSCTMPRCRELKDGFLAKWQKTQQTFLGNLVKFRLSTVPTVIKRQSKKVNTKSSVQTNENNLVSKPVTKDLVTIEN</sequence>
<reference evidence="12" key="1">
    <citation type="submission" date="2020-04" db="EMBL/GenBank/DDBJ databases">
        <authorList>
            <person name="Alioto T."/>
            <person name="Alioto T."/>
            <person name="Gomez Garrido J."/>
        </authorList>
    </citation>
    <scope>NUCLEOTIDE SEQUENCE</scope>
    <source>
        <strain evidence="12">A484AB</strain>
    </source>
</reference>